<dbReference type="Proteomes" id="UP000693946">
    <property type="component" value="Linkage Group LG3"/>
</dbReference>
<keyword evidence="2" id="KW-1185">Reference proteome</keyword>
<sequence>MYIIRHCNHNNNNYVTNQGRARANTTRQGLTRWRSFWKQRSYCREGEARHHALAGCHFTACRGHHGDMKPV</sequence>
<proteinExistence type="predicted"/>
<name>A0AAV6QT26_SOLSE</name>
<organism evidence="1 2">
    <name type="scientific">Solea senegalensis</name>
    <name type="common">Senegalese sole</name>
    <dbReference type="NCBI Taxonomy" id="28829"/>
    <lineage>
        <taxon>Eukaryota</taxon>
        <taxon>Metazoa</taxon>
        <taxon>Chordata</taxon>
        <taxon>Craniata</taxon>
        <taxon>Vertebrata</taxon>
        <taxon>Euteleostomi</taxon>
        <taxon>Actinopterygii</taxon>
        <taxon>Neopterygii</taxon>
        <taxon>Teleostei</taxon>
        <taxon>Neoteleostei</taxon>
        <taxon>Acanthomorphata</taxon>
        <taxon>Carangaria</taxon>
        <taxon>Pleuronectiformes</taxon>
        <taxon>Pleuronectoidei</taxon>
        <taxon>Soleidae</taxon>
        <taxon>Solea</taxon>
    </lineage>
</organism>
<protein>
    <submittedName>
        <fullName evidence="1">Uncharacterized protein</fullName>
    </submittedName>
</protein>
<accession>A0AAV6QT26</accession>
<evidence type="ECO:0000313" key="2">
    <source>
        <dbReference type="Proteomes" id="UP000693946"/>
    </source>
</evidence>
<dbReference type="AlphaFoldDB" id="A0AAV6QT26"/>
<comment type="caution">
    <text evidence="1">The sequence shown here is derived from an EMBL/GenBank/DDBJ whole genome shotgun (WGS) entry which is preliminary data.</text>
</comment>
<evidence type="ECO:0000313" key="1">
    <source>
        <dbReference type="EMBL" id="KAG7496083.1"/>
    </source>
</evidence>
<reference evidence="1 2" key="1">
    <citation type="journal article" date="2021" name="Sci. Rep.">
        <title>Chromosome anchoring in Senegalese sole (Solea senegalensis) reveals sex-associated markers and genome rearrangements in flatfish.</title>
        <authorList>
            <person name="Guerrero-Cozar I."/>
            <person name="Gomez-Garrido J."/>
            <person name="Berbel C."/>
            <person name="Martinez-Blanch J.F."/>
            <person name="Alioto T."/>
            <person name="Claros M.G."/>
            <person name="Gagnaire P.A."/>
            <person name="Manchado M."/>
        </authorList>
    </citation>
    <scope>NUCLEOTIDE SEQUENCE [LARGE SCALE GENOMIC DNA]</scope>
    <source>
        <strain evidence="1">Sse05_10M</strain>
    </source>
</reference>
<gene>
    <name evidence="1" type="ORF">JOB18_011616</name>
</gene>
<dbReference type="EMBL" id="JAGKHQ010000015">
    <property type="protein sequence ID" value="KAG7496083.1"/>
    <property type="molecule type" value="Genomic_DNA"/>
</dbReference>